<dbReference type="RefSeq" id="XP_013170867.1">
    <property type="nucleotide sequence ID" value="XM_013315413.1"/>
</dbReference>
<dbReference type="InterPro" id="IPR038565">
    <property type="entry name" value="CLIP_sf"/>
</dbReference>
<keyword evidence="6" id="KW-0106">Calcium</keyword>
<comment type="domain">
    <text evidence="12">The clip domain consists of 35-55 residues which are 'knitted' together usually by 3 conserved disulfide bonds forming a clip-like compact structure.</text>
</comment>
<dbReference type="SUPFAM" id="SSF50494">
    <property type="entry name" value="Trypsin-like serine proteases"/>
    <property type="match status" value="1"/>
</dbReference>
<gene>
    <name evidence="16 17 18" type="primary">LOC106120171</name>
</gene>
<evidence type="ECO:0000256" key="7">
    <source>
        <dbReference type="ARBA" id="ARBA00023145"/>
    </source>
</evidence>
<keyword evidence="5 11" id="KW-0720">Serine protease</keyword>
<dbReference type="GeneID" id="106120171"/>
<feature type="signal peptide" evidence="12">
    <location>
        <begin position="1"/>
        <end position="21"/>
    </location>
</feature>
<feature type="region of interest" description="Disordered" evidence="13">
    <location>
        <begin position="92"/>
        <end position="113"/>
    </location>
</feature>
<keyword evidence="8" id="KW-1015">Disulfide bond</keyword>
<dbReference type="PROSITE" id="PS00134">
    <property type="entry name" value="TRYPSIN_HIS"/>
    <property type="match status" value="1"/>
</dbReference>
<evidence type="ECO:0000256" key="10">
    <source>
        <dbReference type="ARBA" id="ARBA00024195"/>
    </source>
</evidence>
<dbReference type="PROSITE" id="PS50240">
    <property type="entry name" value="TRYPSIN_DOM"/>
    <property type="match status" value="1"/>
</dbReference>
<evidence type="ECO:0000256" key="13">
    <source>
        <dbReference type="SAM" id="MobiDB-lite"/>
    </source>
</evidence>
<evidence type="ECO:0000313" key="18">
    <source>
        <dbReference type="RefSeq" id="XP_013170869.1"/>
    </source>
</evidence>
<feature type="domain" description="Peptidase S1" evidence="14">
    <location>
        <begin position="131"/>
        <end position="388"/>
    </location>
</feature>
<organism evidence="18">
    <name type="scientific">Papilio xuthus</name>
    <name type="common">Asian swallowtail butterfly</name>
    <dbReference type="NCBI Taxonomy" id="66420"/>
    <lineage>
        <taxon>Eukaryota</taxon>
        <taxon>Metazoa</taxon>
        <taxon>Ecdysozoa</taxon>
        <taxon>Arthropoda</taxon>
        <taxon>Hexapoda</taxon>
        <taxon>Insecta</taxon>
        <taxon>Pterygota</taxon>
        <taxon>Neoptera</taxon>
        <taxon>Endopterygota</taxon>
        <taxon>Lepidoptera</taxon>
        <taxon>Glossata</taxon>
        <taxon>Ditrysia</taxon>
        <taxon>Papilionoidea</taxon>
        <taxon>Papilionidae</taxon>
        <taxon>Papilioninae</taxon>
        <taxon>Papilio</taxon>
    </lineage>
</organism>
<evidence type="ECO:0000256" key="2">
    <source>
        <dbReference type="ARBA" id="ARBA00022723"/>
    </source>
</evidence>
<dbReference type="RefSeq" id="XP_013170868.1">
    <property type="nucleotide sequence ID" value="XM_013315414.1"/>
</dbReference>
<dbReference type="SMART" id="SM00680">
    <property type="entry name" value="CLIP"/>
    <property type="match status" value="1"/>
</dbReference>
<evidence type="ECO:0000259" key="15">
    <source>
        <dbReference type="PROSITE" id="PS51888"/>
    </source>
</evidence>
<dbReference type="InterPro" id="IPR001254">
    <property type="entry name" value="Trypsin_dom"/>
</dbReference>
<dbReference type="InterPro" id="IPR009003">
    <property type="entry name" value="Peptidase_S1_PA"/>
</dbReference>
<dbReference type="Pfam" id="PF00089">
    <property type="entry name" value="Trypsin"/>
    <property type="match status" value="1"/>
</dbReference>
<dbReference type="InterPro" id="IPR001314">
    <property type="entry name" value="Peptidase_S1A"/>
</dbReference>
<evidence type="ECO:0000256" key="8">
    <source>
        <dbReference type="ARBA" id="ARBA00023157"/>
    </source>
</evidence>
<evidence type="ECO:0000256" key="4">
    <source>
        <dbReference type="ARBA" id="ARBA00022801"/>
    </source>
</evidence>
<keyword evidence="3 12" id="KW-0732">Signal</keyword>
<protein>
    <recommendedName>
        <fullName evidence="12">CLIP domain-containing serine protease</fullName>
        <ecNumber evidence="11">3.4.21.-</ecNumber>
    </recommendedName>
</protein>
<dbReference type="GO" id="GO:0046872">
    <property type="term" value="F:metal ion binding"/>
    <property type="evidence" value="ECO:0007669"/>
    <property type="project" value="UniProtKB-KW"/>
</dbReference>
<evidence type="ECO:0000256" key="12">
    <source>
        <dbReference type="RuleBase" id="RU366078"/>
    </source>
</evidence>
<feature type="domain" description="Clip" evidence="15">
    <location>
        <begin position="27"/>
        <end position="83"/>
    </location>
</feature>
<dbReference type="Gene3D" id="2.40.10.10">
    <property type="entry name" value="Trypsin-like serine proteases"/>
    <property type="match status" value="2"/>
</dbReference>
<dbReference type="GO" id="GO:0004252">
    <property type="term" value="F:serine-type endopeptidase activity"/>
    <property type="evidence" value="ECO:0007669"/>
    <property type="project" value="UniProtKB-UniRule"/>
</dbReference>
<dbReference type="FunFam" id="2.40.10.10:FF:000028">
    <property type="entry name" value="Serine protease easter"/>
    <property type="match status" value="1"/>
</dbReference>
<dbReference type="PRINTS" id="PR00722">
    <property type="entry name" value="CHYMOTRYPSIN"/>
</dbReference>
<dbReference type="InterPro" id="IPR018114">
    <property type="entry name" value="TRYPSIN_HIS"/>
</dbReference>
<dbReference type="EC" id="3.4.21.-" evidence="11"/>
<comment type="subcellular location">
    <subcellularLocation>
        <location evidence="12">Secreted</location>
    </subcellularLocation>
</comment>
<dbReference type="InterPro" id="IPR043504">
    <property type="entry name" value="Peptidase_S1_PA_chymotrypsin"/>
</dbReference>
<keyword evidence="7" id="KW-0865">Zymogen</keyword>
<keyword evidence="4 11" id="KW-0378">Hydrolase</keyword>
<keyword evidence="12" id="KW-0964">Secreted</keyword>
<dbReference type="CDD" id="cd00190">
    <property type="entry name" value="Tryp_SPc"/>
    <property type="match status" value="1"/>
</dbReference>
<evidence type="ECO:0000256" key="9">
    <source>
        <dbReference type="ARBA" id="ARBA00023180"/>
    </source>
</evidence>
<dbReference type="PROSITE" id="PS51888">
    <property type="entry name" value="CLIP"/>
    <property type="match status" value="1"/>
</dbReference>
<dbReference type="Gene3D" id="3.30.1640.30">
    <property type="match status" value="1"/>
</dbReference>
<feature type="chain" id="PRO_5044522470" description="CLIP domain-containing serine protease" evidence="12">
    <location>
        <begin position="22"/>
        <end position="415"/>
    </location>
</feature>
<dbReference type="KEGG" id="pxu:106120171"/>
<accession>A0AAJ7EBQ2</accession>
<evidence type="ECO:0000256" key="1">
    <source>
        <dbReference type="ARBA" id="ARBA00022670"/>
    </source>
</evidence>
<dbReference type="GO" id="GO:0006508">
    <property type="term" value="P:proteolysis"/>
    <property type="evidence" value="ECO:0007669"/>
    <property type="project" value="UniProtKB-KW"/>
</dbReference>
<evidence type="ECO:0000313" key="16">
    <source>
        <dbReference type="RefSeq" id="XP_013170867.1"/>
    </source>
</evidence>
<dbReference type="PROSITE" id="PS51257">
    <property type="entry name" value="PROKAR_LIPOPROTEIN"/>
    <property type="match status" value="1"/>
</dbReference>
<name>A0AAJ7EBQ2_PAPXU</name>
<dbReference type="AlphaFoldDB" id="A0AAJ7EBQ2"/>
<keyword evidence="9" id="KW-0325">Glycoprotein</keyword>
<proteinExistence type="inferred from homology"/>
<dbReference type="PROSITE" id="PS00135">
    <property type="entry name" value="TRYPSIN_SER"/>
    <property type="match status" value="1"/>
</dbReference>
<dbReference type="GO" id="GO:0051604">
    <property type="term" value="P:protein maturation"/>
    <property type="evidence" value="ECO:0007669"/>
    <property type="project" value="UniProtKB-ARBA"/>
</dbReference>
<dbReference type="FunFam" id="2.40.10.10:FF:000078">
    <property type="entry name" value="Serine protease H137"/>
    <property type="match status" value="1"/>
</dbReference>
<dbReference type="InterPro" id="IPR033116">
    <property type="entry name" value="TRYPSIN_SER"/>
</dbReference>
<keyword evidence="2" id="KW-0479">Metal-binding</keyword>
<evidence type="ECO:0000313" key="17">
    <source>
        <dbReference type="RefSeq" id="XP_013170868.1"/>
    </source>
</evidence>
<dbReference type="PANTHER" id="PTHR24256">
    <property type="entry name" value="TRYPTASE-RELATED"/>
    <property type="match status" value="1"/>
</dbReference>
<evidence type="ECO:0000256" key="11">
    <source>
        <dbReference type="RuleBase" id="RU363034"/>
    </source>
</evidence>
<dbReference type="Proteomes" id="UP000694872">
    <property type="component" value="Unplaced"/>
</dbReference>
<comment type="similarity">
    <text evidence="10 12">Belongs to the peptidase S1 family. CLIP subfamily.</text>
</comment>
<evidence type="ECO:0000256" key="3">
    <source>
        <dbReference type="ARBA" id="ARBA00022729"/>
    </source>
</evidence>
<evidence type="ECO:0000256" key="5">
    <source>
        <dbReference type="ARBA" id="ARBA00022825"/>
    </source>
</evidence>
<keyword evidence="1 11" id="KW-0645">Protease</keyword>
<dbReference type="RefSeq" id="XP_013170869.1">
    <property type="nucleotide sequence ID" value="XM_013315415.1"/>
</dbReference>
<dbReference type="InterPro" id="IPR051487">
    <property type="entry name" value="Ser/Thr_Proteases_Immune/Dev"/>
</dbReference>
<dbReference type="GO" id="GO:0005576">
    <property type="term" value="C:extracellular region"/>
    <property type="evidence" value="ECO:0007669"/>
    <property type="project" value="UniProtKB-SubCell"/>
</dbReference>
<dbReference type="InterPro" id="IPR022700">
    <property type="entry name" value="CLIP"/>
</dbReference>
<evidence type="ECO:0000256" key="6">
    <source>
        <dbReference type="ARBA" id="ARBA00022837"/>
    </source>
</evidence>
<sequence>MRKCLQCLMSFCALLLTSVHCQYSGASCVIHGDNQPGVCLPLKECIPLMKEIKKSGTSISTQLRRKLQSLSCGFDQDLPLVCCSAITNDRDDSSSNAGNKNGNNGGPPDVSRHRNLGLLPTQCGSIENDRIFGGNKTRLYEMPWMVLIAYDSARGTKLSCGGTLISEWYVLTAAHCVSFLGPRLTLTGVVLGEYDVRRDPDCERVEGELNCAPRSRNVTIESVIAHPGYTPQSLVDDIALVRLSERADFTLDSMKPLCLPTTRELQRESLDDLKGVVAGWGATEEGLQSPVLLSVDLPIVPRAECQAAYNGSPKIHTTQLCAGGVQDKDSCGGDSGGPLMYPGRTVAGVRYVQRGIVSYGSKRCGVGGFPGVYTNVAYYMDWILDNMSSTRSTMNSKGLRRNGCLERRRLASHPV</sequence>
<dbReference type="SMART" id="SM00020">
    <property type="entry name" value="Tryp_SPc"/>
    <property type="match status" value="1"/>
</dbReference>
<dbReference type="Pfam" id="PF12032">
    <property type="entry name" value="CLIP"/>
    <property type="match status" value="1"/>
</dbReference>
<reference evidence="16 17" key="1">
    <citation type="submission" date="2025-04" db="UniProtKB">
        <authorList>
            <consortium name="RefSeq"/>
        </authorList>
    </citation>
    <scope>IDENTIFICATION</scope>
</reference>
<evidence type="ECO:0000259" key="14">
    <source>
        <dbReference type="PROSITE" id="PS50240"/>
    </source>
</evidence>